<evidence type="ECO:0000256" key="8">
    <source>
        <dbReference type="SAM" id="MobiDB-lite"/>
    </source>
</evidence>
<feature type="domain" description="Endonuclease/exonuclease/phosphatase" evidence="9">
    <location>
        <begin position="5"/>
        <end position="318"/>
    </location>
</feature>
<dbReference type="PANTHER" id="PTHR43250">
    <property type="entry name" value="EXODEOXYRIBONUCLEASE III"/>
    <property type="match status" value="1"/>
</dbReference>
<dbReference type="PANTHER" id="PTHR43250:SF2">
    <property type="entry name" value="EXODEOXYRIBONUCLEASE III"/>
    <property type="match status" value="1"/>
</dbReference>
<dbReference type="PROSITE" id="PS51435">
    <property type="entry name" value="AP_NUCLEASE_F1_4"/>
    <property type="match status" value="1"/>
</dbReference>
<keyword evidence="10" id="KW-0255">Endonuclease</keyword>
<dbReference type="GO" id="GO:0046872">
    <property type="term" value="F:metal ion binding"/>
    <property type="evidence" value="ECO:0007669"/>
    <property type="project" value="UniProtKB-KW"/>
</dbReference>
<gene>
    <name evidence="10" type="ORF">K8V81_02235</name>
</gene>
<sequence>MLRIATANINGIRASHRRGFGEWLAERDCDVIALQEVRAQAAKISGDAFGNYHVALDTGTLPGRNGVAVLTRRPPAAVRTWRGAALLGAPGSAGPDGTSVPQGPDGAASAHENRPALTPIPAPDRVPLPRGLGRFSGEGRYLEVDLADAPLTIACLYLPKGGLPAHLQRPERMREAPDGGARYARKMGFMAAFSRYLTRTRRAAAASGREFLLMGDLNIAHTEQDLANWRRNRSSDGFLPEEREWLGAQLSPRTLVDVVRQMHPDREGPYSWWSWLGQSFTKDAGWRIDYHLATPRLARSAARAEVDRDFRGVRLSDHSPVVVDYDWP</sequence>
<feature type="site" description="Transition state stabilizer" evidence="7">
    <location>
        <position position="218"/>
    </location>
</feature>
<evidence type="ECO:0000256" key="5">
    <source>
        <dbReference type="PIRSR" id="PIRSR604808-1"/>
    </source>
</evidence>
<name>A0A921MTT0_9MICO</name>
<evidence type="ECO:0000313" key="11">
    <source>
        <dbReference type="Proteomes" id="UP000742460"/>
    </source>
</evidence>
<evidence type="ECO:0000256" key="4">
    <source>
        <dbReference type="ARBA" id="ARBA00022842"/>
    </source>
</evidence>
<feature type="binding site" evidence="6">
    <location>
        <position position="218"/>
    </location>
    <ligand>
        <name>Mg(2+)</name>
        <dbReference type="ChEBI" id="CHEBI:18420"/>
        <label>1</label>
    </ligand>
</feature>
<dbReference type="GO" id="GO:0008311">
    <property type="term" value="F:double-stranded DNA 3'-5' DNA exonuclease activity"/>
    <property type="evidence" value="ECO:0007669"/>
    <property type="project" value="InterPro"/>
</dbReference>
<feature type="region of interest" description="Disordered" evidence="8">
    <location>
        <begin position="88"/>
        <end position="129"/>
    </location>
</feature>
<feature type="site" description="Important for catalytic activity" evidence="7">
    <location>
        <position position="289"/>
    </location>
</feature>
<feature type="binding site" evidence="6">
    <location>
        <position position="216"/>
    </location>
    <ligand>
        <name>Mg(2+)</name>
        <dbReference type="ChEBI" id="CHEBI:18420"/>
        <label>1</label>
    </ligand>
</feature>
<feature type="binding site" evidence="6">
    <location>
        <position position="317"/>
    </location>
    <ligand>
        <name>Mg(2+)</name>
        <dbReference type="ChEBI" id="CHEBI:18420"/>
        <label>1</label>
    </ligand>
</feature>
<reference evidence="10" key="1">
    <citation type="journal article" date="2021" name="PeerJ">
        <title>Extensive microbial diversity within the chicken gut microbiome revealed by metagenomics and culture.</title>
        <authorList>
            <person name="Gilroy R."/>
            <person name="Ravi A."/>
            <person name="Getino M."/>
            <person name="Pursley I."/>
            <person name="Horton D.L."/>
            <person name="Alikhan N.F."/>
            <person name="Baker D."/>
            <person name="Gharbi K."/>
            <person name="Hall N."/>
            <person name="Watson M."/>
            <person name="Adriaenssens E.M."/>
            <person name="Foster-Nyarko E."/>
            <person name="Jarju S."/>
            <person name="Secka A."/>
            <person name="Antonio M."/>
            <person name="Oren A."/>
            <person name="Chaudhuri R.R."/>
            <person name="La Ragione R."/>
            <person name="Hildebrand F."/>
            <person name="Pallen M.J."/>
        </authorList>
    </citation>
    <scope>NUCLEOTIDE SEQUENCE</scope>
    <source>
        <strain evidence="10">ChiGjej5B5-22894</strain>
    </source>
</reference>
<protein>
    <submittedName>
        <fullName evidence="10">Endonuclease/exonuclease/phosphatase family protein</fullName>
    </submittedName>
</protein>
<dbReference type="InterPro" id="IPR036691">
    <property type="entry name" value="Endo/exonu/phosph_ase_sf"/>
</dbReference>
<feature type="site" description="Interaction with DNA substrate" evidence="7">
    <location>
        <position position="318"/>
    </location>
</feature>
<dbReference type="GO" id="GO:0006281">
    <property type="term" value="P:DNA repair"/>
    <property type="evidence" value="ECO:0007669"/>
    <property type="project" value="InterPro"/>
</dbReference>
<feature type="binding site" evidence="6">
    <location>
        <position position="36"/>
    </location>
    <ligand>
        <name>Mg(2+)</name>
        <dbReference type="ChEBI" id="CHEBI:18420"/>
        <label>1</label>
    </ligand>
</feature>
<evidence type="ECO:0000259" key="9">
    <source>
        <dbReference type="Pfam" id="PF03372"/>
    </source>
</evidence>
<keyword evidence="3" id="KW-0378">Hydrolase</keyword>
<accession>A0A921MTT0</accession>
<dbReference type="InterPro" id="IPR037493">
    <property type="entry name" value="ExoIII-like"/>
</dbReference>
<dbReference type="Proteomes" id="UP000742460">
    <property type="component" value="Unassembled WGS sequence"/>
</dbReference>
<dbReference type="Gene3D" id="3.60.10.10">
    <property type="entry name" value="Endonuclease/exonuclease/phosphatase"/>
    <property type="match status" value="1"/>
</dbReference>
<evidence type="ECO:0000256" key="7">
    <source>
        <dbReference type="PIRSR" id="PIRSR604808-3"/>
    </source>
</evidence>
<evidence type="ECO:0000256" key="1">
    <source>
        <dbReference type="ARBA" id="ARBA00007092"/>
    </source>
</evidence>
<evidence type="ECO:0000256" key="3">
    <source>
        <dbReference type="ARBA" id="ARBA00022801"/>
    </source>
</evidence>
<dbReference type="NCBIfam" id="TIGR00633">
    <property type="entry name" value="xth"/>
    <property type="match status" value="1"/>
</dbReference>
<organism evidence="10 11">
    <name type="scientific">Brachybacterium massiliense</name>
    <dbReference type="NCBI Taxonomy" id="1755098"/>
    <lineage>
        <taxon>Bacteria</taxon>
        <taxon>Bacillati</taxon>
        <taxon>Actinomycetota</taxon>
        <taxon>Actinomycetes</taxon>
        <taxon>Micrococcales</taxon>
        <taxon>Dermabacteraceae</taxon>
        <taxon>Brachybacterium</taxon>
    </lineage>
</organism>
<dbReference type="SUPFAM" id="SSF56219">
    <property type="entry name" value="DNase I-like"/>
    <property type="match status" value="1"/>
</dbReference>
<feature type="active site" description="Proton donor/acceptor" evidence="5">
    <location>
        <position position="216"/>
    </location>
</feature>
<dbReference type="GO" id="GO:0004519">
    <property type="term" value="F:endonuclease activity"/>
    <property type="evidence" value="ECO:0007669"/>
    <property type="project" value="UniProtKB-KW"/>
</dbReference>
<feature type="binding site" evidence="6">
    <location>
        <position position="318"/>
    </location>
    <ligand>
        <name>Mg(2+)</name>
        <dbReference type="ChEBI" id="CHEBI:18420"/>
        <label>1</label>
    </ligand>
</feature>
<evidence type="ECO:0000256" key="6">
    <source>
        <dbReference type="PIRSR" id="PIRSR604808-2"/>
    </source>
</evidence>
<keyword evidence="10" id="KW-0540">Nuclease</keyword>
<comment type="caution">
    <text evidence="10">The sequence shown here is derived from an EMBL/GenBank/DDBJ whole genome shotgun (WGS) entry which is preliminary data.</text>
</comment>
<evidence type="ECO:0000256" key="2">
    <source>
        <dbReference type="ARBA" id="ARBA00022723"/>
    </source>
</evidence>
<dbReference type="Pfam" id="PF03372">
    <property type="entry name" value="Exo_endo_phos"/>
    <property type="match status" value="1"/>
</dbReference>
<comment type="cofactor">
    <cofactor evidence="6">
        <name>Mg(2+)</name>
        <dbReference type="ChEBI" id="CHEBI:18420"/>
    </cofactor>
    <cofactor evidence="6">
        <name>Mn(2+)</name>
        <dbReference type="ChEBI" id="CHEBI:29035"/>
    </cofactor>
    <text evidence="6">Probably binds two magnesium or manganese ions per subunit.</text>
</comment>
<comment type="similarity">
    <text evidence="1">Belongs to the DNA repair enzymes AP/ExoA family.</text>
</comment>
<dbReference type="EMBL" id="DYUE01000061">
    <property type="protein sequence ID" value="HJG90523.1"/>
    <property type="molecule type" value="Genomic_DNA"/>
</dbReference>
<keyword evidence="4 6" id="KW-0460">Magnesium</keyword>
<keyword evidence="6" id="KW-0464">Manganese</keyword>
<keyword evidence="2 6" id="KW-0479">Metal-binding</keyword>
<dbReference type="InterPro" id="IPR004808">
    <property type="entry name" value="AP_endonuc_1"/>
</dbReference>
<feature type="binding site" evidence="6">
    <location>
        <position position="8"/>
    </location>
    <ligand>
        <name>Mg(2+)</name>
        <dbReference type="ChEBI" id="CHEBI:18420"/>
        <label>1</label>
    </ligand>
</feature>
<proteinExistence type="inferred from homology"/>
<feature type="active site" description="Proton acceptor" evidence="5">
    <location>
        <position position="318"/>
    </location>
</feature>
<dbReference type="AlphaFoldDB" id="A0A921MTT0"/>
<dbReference type="InterPro" id="IPR005135">
    <property type="entry name" value="Endo/exonuclease/phosphatase"/>
</dbReference>
<reference evidence="10" key="2">
    <citation type="submission" date="2021-09" db="EMBL/GenBank/DDBJ databases">
        <authorList>
            <person name="Gilroy R."/>
        </authorList>
    </citation>
    <scope>NUCLEOTIDE SEQUENCE</scope>
    <source>
        <strain evidence="10">ChiGjej5B5-22894</strain>
    </source>
</reference>
<feature type="active site" evidence="5">
    <location>
        <position position="157"/>
    </location>
</feature>
<evidence type="ECO:0000313" key="10">
    <source>
        <dbReference type="EMBL" id="HJG90523.1"/>
    </source>
</evidence>